<gene>
    <name evidence="2" type="ORF">KHB02_010165</name>
    <name evidence="1" type="ORF">KHB02_08025</name>
</gene>
<evidence type="ECO:0000313" key="3">
    <source>
        <dbReference type="Proteomes" id="UP000677265"/>
    </source>
</evidence>
<evidence type="ECO:0000313" key="1">
    <source>
        <dbReference type="EMBL" id="MBS4181346.1"/>
    </source>
</evidence>
<dbReference type="EMBL" id="JAGYPE010000001">
    <property type="protein sequence ID" value="MBS4181346.1"/>
    <property type="molecule type" value="Genomic_DNA"/>
</dbReference>
<dbReference type="AlphaFoldDB" id="A0A942SX13"/>
<dbReference type="EMBL" id="JAGYPE020000014">
    <property type="protein sequence ID" value="MCH6265890.1"/>
    <property type="molecule type" value="Genomic_DNA"/>
</dbReference>
<organism evidence="1">
    <name type="scientific">Neobacillus citreus</name>
    <dbReference type="NCBI Taxonomy" id="2833578"/>
    <lineage>
        <taxon>Bacteria</taxon>
        <taxon>Bacillati</taxon>
        <taxon>Bacillota</taxon>
        <taxon>Bacilli</taxon>
        <taxon>Bacillales</taxon>
        <taxon>Bacillaceae</taxon>
        <taxon>Neobacillus</taxon>
    </lineage>
</organism>
<sequence>MYFNEMELKVYYEMKKEEMEKAVLASRYSKNSPASKLYRNFLNMFKKNQKAVPKSDCCEIKIQEVCCGN</sequence>
<keyword evidence="3" id="KW-1185">Reference proteome</keyword>
<name>A0A942SX13_9BACI</name>
<proteinExistence type="predicted"/>
<protein>
    <submittedName>
        <fullName evidence="1">Uncharacterized protein</fullName>
    </submittedName>
</protein>
<accession>A0A942SX13</accession>
<dbReference type="RefSeq" id="WP_213141198.1">
    <property type="nucleotide sequence ID" value="NZ_JAGYPE020000014.1"/>
</dbReference>
<comment type="caution">
    <text evidence="1">The sequence shown here is derived from an EMBL/GenBank/DDBJ whole genome shotgun (WGS) entry which is preliminary data.</text>
</comment>
<evidence type="ECO:0000313" key="2">
    <source>
        <dbReference type="EMBL" id="MCH6265890.1"/>
    </source>
</evidence>
<dbReference type="Proteomes" id="UP000677265">
    <property type="component" value="Unassembled WGS sequence"/>
</dbReference>
<reference evidence="1" key="1">
    <citation type="submission" date="2021-05" db="EMBL/GenBank/DDBJ databases">
        <title>Novel Bacillus species.</title>
        <authorList>
            <person name="Liu G."/>
        </authorList>
    </citation>
    <scope>NUCLEOTIDE SEQUENCE</scope>
    <source>
        <strain evidence="1 3">FJAT-50051</strain>
    </source>
</reference>